<proteinExistence type="predicted"/>
<evidence type="ECO:0000313" key="1">
    <source>
        <dbReference type="EMBL" id="CRL12485.1"/>
    </source>
</evidence>
<dbReference type="AlphaFoldDB" id="A0A0H5DJ56"/>
<evidence type="ECO:0000313" key="2">
    <source>
        <dbReference type="Proteomes" id="UP000043764"/>
    </source>
</evidence>
<keyword evidence="2" id="KW-1185">Reference proteome</keyword>
<protein>
    <submittedName>
        <fullName evidence="1">Uncharacterized protein</fullName>
    </submittedName>
</protein>
<sequence>MSRKSHKSKEIEAVLRELEALGWTVTLRSGRGHAWGLIRCPNNDPDCRCGEFCQMGVWSTPQNPGRFARQLRNRALGCTKLDNADDGAQEDE</sequence>
<accession>A0A0H5DJ56</accession>
<dbReference type="EMBL" id="CVRL01000041">
    <property type="protein sequence ID" value="CRL12485.1"/>
    <property type="molecule type" value="Genomic_DNA"/>
</dbReference>
<gene>
    <name evidence="1" type="ORF">NIT7321_03362</name>
</gene>
<reference evidence="2" key="1">
    <citation type="submission" date="2015-05" db="EMBL/GenBank/DDBJ databases">
        <authorList>
            <person name="Rodrigo-Torres Lidia"/>
            <person name="Arahal R.David."/>
        </authorList>
    </citation>
    <scope>NUCLEOTIDE SEQUENCE [LARGE SCALE GENOMIC DNA]</scope>
    <source>
        <strain evidence="2">CECT 7321</strain>
    </source>
</reference>
<name>A0A0H5DJ56_9RHOB</name>
<dbReference type="Proteomes" id="UP000043764">
    <property type="component" value="Unassembled WGS sequence"/>
</dbReference>
<organism evidence="1 2">
    <name type="scientific">Phaeobacter italicus</name>
    <dbReference type="NCBI Taxonomy" id="481446"/>
    <lineage>
        <taxon>Bacteria</taxon>
        <taxon>Pseudomonadati</taxon>
        <taxon>Pseudomonadota</taxon>
        <taxon>Alphaproteobacteria</taxon>
        <taxon>Rhodobacterales</taxon>
        <taxon>Roseobacteraceae</taxon>
        <taxon>Phaeobacter</taxon>
    </lineage>
</organism>